<sequence>MNIHGAPFLFSRKCREDLASENANPIWIRNRSPVRDQTRLYVLSLFFTDCPRVPLLLLFFPRCE</sequence>
<dbReference type="EMBL" id="JAQIZT010000003">
    <property type="protein sequence ID" value="KAJ7004018.1"/>
    <property type="molecule type" value="Genomic_DNA"/>
</dbReference>
<name>A0AAD6R7X6_9ROSI</name>
<evidence type="ECO:0000313" key="1">
    <source>
        <dbReference type="EMBL" id="KAJ7004018.1"/>
    </source>
</evidence>
<protein>
    <submittedName>
        <fullName evidence="1">Uncharacterized protein</fullName>
    </submittedName>
</protein>
<accession>A0AAD6R7X6</accession>
<proteinExistence type="predicted"/>
<reference evidence="1" key="1">
    <citation type="journal article" date="2023" name="Mol. Ecol. Resour.">
        <title>Chromosome-level genome assembly of a triploid poplar Populus alba 'Berolinensis'.</title>
        <authorList>
            <person name="Chen S."/>
            <person name="Yu Y."/>
            <person name="Wang X."/>
            <person name="Wang S."/>
            <person name="Zhang T."/>
            <person name="Zhou Y."/>
            <person name="He R."/>
            <person name="Meng N."/>
            <person name="Wang Y."/>
            <person name="Liu W."/>
            <person name="Liu Z."/>
            <person name="Liu J."/>
            <person name="Guo Q."/>
            <person name="Huang H."/>
            <person name="Sederoff R.R."/>
            <person name="Wang G."/>
            <person name="Qu G."/>
            <person name="Chen S."/>
        </authorList>
    </citation>
    <scope>NUCLEOTIDE SEQUENCE</scope>
    <source>
        <strain evidence="1">SC-2020</strain>
    </source>
</reference>
<gene>
    <name evidence="1" type="ORF">NC653_009029</name>
</gene>
<organism evidence="1 2">
    <name type="scientific">Populus alba x Populus x berolinensis</name>
    <dbReference type="NCBI Taxonomy" id="444605"/>
    <lineage>
        <taxon>Eukaryota</taxon>
        <taxon>Viridiplantae</taxon>
        <taxon>Streptophyta</taxon>
        <taxon>Embryophyta</taxon>
        <taxon>Tracheophyta</taxon>
        <taxon>Spermatophyta</taxon>
        <taxon>Magnoliopsida</taxon>
        <taxon>eudicotyledons</taxon>
        <taxon>Gunneridae</taxon>
        <taxon>Pentapetalae</taxon>
        <taxon>rosids</taxon>
        <taxon>fabids</taxon>
        <taxon>Malpighiales</taxon>
        <taxon>Salicaceae</taxon>
        <taxon>Saliceae</taxon>
        <taxon>Populus</taxon>
    </lineage>
</organism>
<dbReference type="Proteomes" id="UP001164929">
    <property type="component" value="Chromosome 3"/>
</dbReference>
<comment type="caution">
    <text evidence="1">The sequence shown here is derived from an EMBL/GenBank/DDBJ whole genome shotgun (WGS) entry which is preliminary data.</text>
</comment>
<evidence type="ECO:0000313" key="2">
    <source>
        <dbReference type="Proteomes" id="UP001164929"/>
    </source>
</evidence>
<dbReference type="AlphaFoldDB" id="A0AAD6R7X6"/>
<keyword evidence="2" id="KW-1185">Reference proteome</keyword>